<name>A0A8X6I100_TRICU</name>
<feature type="chain" id="PRO_5036478776" evidence="1">
    <location>
        <begin position="26"/>
        <end position="106"/>
    </location>
</feature>
<comment type="caution">
    <text evidence="2">The sequence shown here is derived from an EMBL/GenBank/DDBJ whole genome shotgun (WGS) entry which is preliminary data.</text>
</comment>
<gene>
    <name evidence="2" type="ORF">TNCT_97471</name>
</gene>
<sequence length="106" mass="12259">MTWNTRWKALFVQLRALRLLPFSSPYVMYISANSSNMSCHVKEISDFLGRKERYSLQISAEINNFSAFMPTKDLNSRIEVLVPATGLIFIAFKSIEGFWLYCGRSH</sequence>
<reference evidence="2" key="1">
    <citation type="submission" date="2020-07" db="EMBL/GenBank/DDBJ databases">
        <title>Multicomponent nature underlies the extraordinary mechanical properties of spider dragline silk.</title>
        <authorList>
            <person name="Kono N."/>
            <person name="Nakamura H."/>
            <person name="Mori M."/>
            <person name="Yoshida Y."/>
            <person name="Ohtoshi R."/>
            <person name="Malay A.D."/>
            <person name="Moran D.A.P."/>
            <person name="Tomita M."/>
            <person name="Numata K."/>
            <person name="Arakawa K."/>
        </authorList>
    </citation>
    <scope>NUCLEOTIDE SEQUENCE</scope>
</reference>
<feature type="signal peptide" evidence="1">
    <location>
        <begin position="1"/>
        <end position="25"/>
    </location>
</feature>
<evidence type="ECO:0000313" key="2">
    <source>
        <dbReference type="EMBL" id="GFQ85397.1"/>
    </source>
</evidence>
<dbReference type="Proteomes" id="UP000887116">
    <property type="component" value="Unassembled WGS sequence"/>
</dbReference>
<evidence type="ECO:0000313" key="3">
    <source>
        <dbReference type="Proteomes" id="UP000887116"/>
    </source>
</evidence>
<protein>
    <submittedName>
        <fullName evidence="2">Uncharacterized protein</fullName>
    </submittedName>
</protein>
<evidence type="ECO:0000256" key="1">
    <source>
        <dbReference type="SAM" id="SignalP"/>
    </source>
</evidence>
<accession>A0A8X6I100</accession>
<organism evidence="2 3">
    <name type="scientific">Trichonephila clavata</name>
    <name type="common">Joro spider</name>
    <name type="synonym">Nephila clavata</name>
    <dbReference type="NCBI Taxonomy" id="2740835"/>
    <lineage>
        <taxon>Eukaryota</taxon>
        <taxon>Metazoa</taxon>
        <taxon>Ecdysozoa</taxon>
        <taxon>Arthropoda</taxon>
        <taxon>Chelicerata</taxon>
        <taxon>Arachnida</taxon>
        <taxon>Araneae</taxon>
        <taxon>Araneomorphae</taxon>
        <taxon>Entelegynae</taxon>
        <taxon>Araneoidea</taxon>
        <taxon>Nephilidae</taxon>
        <taxon>Trichonephila</taxon>
    </lineage>
</organism>
<proteinExistence type="predicted"/>
<keyword evidence="1" id="KW-0732">Signal</keyword>
<dbReference type="EMBL" id="BMAO01032880">
    <property type="protein sequence ID" value="GFQ85397.1"/>
    <property type="molecule type" value="Genomic_DNA"/>
</dbReference>
<keyword evidence="3" id="KW-1185">Reference proteome</keyword>
<dbReference type="AlphaFoldDB" id="A0A8X6I100"/>